<accession>A0A0E9NH91</accession>
<dbReference type="OrthoDB" id="5339332at2759"/>
<keyword evidence="3" id="KW-1185">Reference proteome</keyword>
<dbReference type="STRING" id="698492.A0A0E9NH91"/>
<reference evidence="2 3" key="3">
    <citation type="journal article" date="2015" name="Genome Announc.">
        <title>Draft Genome Sequence of the Archiascomycetous Yeast Saitoella complicata.</title>
        <authorList>
            <person name="Yamauchi K."/>
            <person name="Kondo S."/>
            <person name="Hamamoto M."/>
            <person name="Takahashi Y."/>
            <person name="Ogura Y."/>
            <person name="Hayashi T."/>
            <person name="Nishida H."/>
        </authorList>
    </citation>
    <scope>NUCLEOTIDE SEQUENCE [LARGE SCALE GENOMIC DNA]</scope>
    <source>
        <strain evidence="2 3">NRRL Y-17804</strain>
    </source>
</reference>
<evidence type="ECO:0000313" key="2">
    <source>
        <dbReference type="EMBL" id="GAO49178.1"/>
    </source>
</evidence>
<dbReference type="Proteomes" id="UP000033140">
    <property type="component" value="Unassembled WGS sequence"/>
</dbReference>
<evidence type="ECO:0000256" key="1">
    <source>
        <dbReference type="SAM" id="MobiDB-lite"/>
    </source>
</evidence>
<dbReference type="InterPro" id="IPR018780">
    <property type="entry name" value="TBORCS5"/>
</dbReference>
<dbReference type="Pfam" id="PF10158">
    <property type="entry name" value="LOH1CR12"/>
    <property type="match status" value="1"/>
</dbReference>
<evidence type="ECO:0000313" key="3">
    <source>
        <dbReference type="Proteomes" id="UP000033140"/>
    </source>
</evidence>
<protein>
    <submittedName>
        <fullName evidence="2">Uncharacterized protein</fullName>
    </submittedName>
</protein>
<organism evidence="2 3">
    <name type="scientific">Saitoella complicata (strain BCRC 22490 / CBS 7301 / JCM 7358 / NBRC 10748 / NRRL Y-17804)</name>
    <dbReference type="NCBI Taxonomy" id="698492"/>
    <lineage>
        <taxon>Eukaryota</taxon>
        <taxon>Fungi</taxon>
        <taxon>Dikarya</taxon>
        <taxon>Ascomycota</taxon>
        <taxon>Taphrinomycotina</taxon>
        <taxon>Taphrinomycotina incertae sedis</taxon>
        <taxon>Saitoella</taxon>
    </lineage>
</organism>
<dbReference type="EMBL" id="BACD03000020">
    <property type="protein sequence ID" value="GAO49178.1"/>
    <property type="molecule type" value="Genomic_DNA"/>
</dbReference>
<proteinExistence type="predicted"/>
<name>A0A0E9NH91_SAICN</name>
<gene>
    <name evidence="2" type="ORF">G7K_3336-t1</name>
</gene>
<dbReference type="AlphaFoldDB" id="A0A0E9NH91"/>
<reference evidence="2 3" key="2">
    <citation type="journal article" date="2014" name="J. Gen. Appl. Microbiol.">
        <title>The early diverging ascomycetous budding yeast Saitoella complicata has three histone deacetylases belonging to the Clr6, Hos2, and Rpd3 lineages.</title>
        <authorList>
            <person name="Nishida H."/>
            <person name="Matsumoto T."/>
            <person name="Kondo S."/>
            <person name="Hamamoto M."/>
            <person name="Yoshikawa H."/>
        </authorList>
    </citation>
    <scope>NUCLEOTIDE SEQUENCE [LARGE SCALE GENOMIC DNA]</scope>
    <source>
        <strain evidence="2 3">NRRL Y-17804</strain>
    </source>
</reference>
<reference evidence="2 3" key="1">
    <citation type="journal article" date="2011" name="J. Gen. Appl. Microbiol.">
        <title>Draft genome sequencing of the enigmatic yeast Saitoella complicata.</title>
        <authorList>
            <person name="Nishida H."/>
            <person name="Hamamoto M."/>
            <person name="Sugiyama J."/>
        </authorList>
    </citation>
    <scope>NUCLEOTIDE SEQUENCE [LARGE SCALE GENOMIC DNA]</scope>
    <source>
        <strain evidence="2 3">NRRL Y-17804</strain>
    </source>
</reference>
<comment type="caution">
    <text evidence="2">The sequence shown here is derived from an EMBL/GenBank/DDBJ whole genome shotgun (WGS) entry which is preliminary data.</text>
</comment>
<dbReference type="GO" id="GO:0032418">
    <property type="term" value="P:lysosome localization"/>
    <property type="evidence" value="ECO:0007669"/>
    <property type="project" value="InterPro"/>
</dbReference>
<dbReference type="RefSeq" id="XP_019025217.1">
    <property type="nucleotide sequence ID" value="XM_019170558.1"/>
</dbReference>
<feature type="region of interest" description="Disordered" evidence="1">
    <location>
        <begin position="125"/>
        <end position="146"/>
    </location>
</feature>
<sequence length="248" mass="27361">MNAAIATLQEICQDHRDRLRRHCDHIASNQNGITSKTEKVDTLATQVANITASRARRIEKDAEALRGVERVAEAAERTYASLEAVLTTLKSIDALLPREERLGTDNSAHKEHYPRLHALLSSRTKHAPLTKTPRHCSGRPTLRHKKSQATLLTAAPALKLRTLTPTASTSLNVASLPVPEADGVSTRSTVAESSRSRWTIASRSFSVLGSLMGGRREPTEVRAEDKLRMMVGDRRRGNRVVSEPIGRR</sequence>